<dbReference type="PANTHER" id="PTHR34309:SF1">
    <property type="entry name" value="PROTEIN GLCG"/>
    <property type="match status" value="1"/>
</dbReference>
<dbReference type="Gene3D" id="3.30.450.150">
    <property type="entry name" value="Haem-degrading domain"/>
    <property type="match status" value="1"/>
</dbReference>
<evidence type="ECO:0000313" key="1">
    <source>
        <dbReference type="EMBL" id="GGX30385.1"/>
    </source>
</evidence>
<comment type="caution">
    <text evidence="1">The sequence shown here is derived from an EMBL/GenBank/DDBJ whole genome shotgun (WGS) entry which is preliminary data.</text>
</comment>
<proteinExistence type="predicted"/>
<dbReference type="InterPro" id="IPR005624">
    <property type="entry name" value="PduO/GlcC-like"/>
</dbReference>
<dbReference type="AlphaFoldDB" id="A0A918K0I2"/>
<dbReference type="InterPro" id="IPR038084">
    <property type="entry name" value="PduO/GlcC-like_sf"/>
</dbReference>
<evidence type="ECO:0008006" key="3">
    <source>
        <dbReference type="Google" id="ProtNLM"/>
    </source>
</evidence>
<reference evidence="1 2" key="1">
    <citation type="journal article" date="2014" name="Int. J. Syst. Evol. Microbiol.">
        <title>Complete genome sequence of Corynebacterium casei LMG S-19264T (=DSM 44701T), isolated from a smear-ripened cheese.</title>
        <authorList>
            <consortium name="US DOE Joint Genome Institute (JGI-PGF)"/>
            <person name="Walter F."/>
            <person name="Albersmeier A."/>
            <person name="Kalinowski J."/>
            <person name="Ruckert C."/>
        </authorList>
    </citation>
    <scope>NUCLEOTIDE SEQUENCE [LARGE SCALE GENOMIC DNA]</scope>
    <source>
        <strain evidence="1 2">KCTC 12285</strain>
    </source>
</reference>
<sequence length="136" mass="14016">MNITLEQAEKIIDTAKEKAISINTKMNIAVVDSGANLIAFVRMDQAWLGSTDISIKKAKTAIFFGMKTGSIGELSQPGGPLFNIEHSNGGLISFPGGIPIKDESGKIVGAIGVSGSSVENDHEVAAAGVAALSVFA</sequence>
<accession>A0A918K0I2</accession>
<dbReference type="EMBL" id="BMWS01000029">
    <property type="protein sequence ID" value="GGX30385.1"/>
    <property type="molecule type" value="Genomic_DNA"/>
</dbReference>
<dbReference type="Proteomes" id="UP000601108">
    <property type="component" value="Unassembled WGS sequence"/>
</dbReference>
<dbReference type="InterPro" id="IPR052517">
    <property type="entry name" value="GlcG_carb_metab_protein"/>
</dbReference>
<dbReference type="RefSeq" id="WP_027413252.1">
    <property type="nucleotide sequence ID" value="NZ_BMWS01000029.1"/>
</dbReference>
<dbReference type="Pfam" id="PF03928">
    <property type="entry name" value="HbpS-like"/>
    <property type="match status" value="1"/>
</dbReference>
<dbReference type="SUPFAM" id="SSF143744">
    <property type="entry name" value="GlcG-like"/>
    <property type="match status" value="1"/>
</dbReference>
<gene>
    <name evidence="1" type="ORF">GCM10007384_34390</name>
</gene>
<name>A0A918K0I2_9FLAO</name>
<keyword evidence="2" id="KW-1185">Reference proteome</keyword>
<evidence type="ECO:0000313" key="2">
    <source>
        <dbReference type="Proteomes" id="UP000601108"/>
    </source>
</evidence>
<protein>
    <recommendedName>
        <fullName evidence="3">Glycolate utilization protein</fullName>
    </recommendedName>
</protein>
<dbReference type="PANTHER" id="PTHR34309">
    <property type="entry name" value="SLR1406 PROTEIN"/>
    <property type="match status" value="1"/>
</dbReference>
<organism evidence="1 2">
    <name type="scientific">Aquimarina muelleri</name>
    <dbReference type="NCBI Taxonomy" id="279356"/>
    <lineage>
        <taxon>Bacteria</taxon>
        <taxon>Pseudomonadati</taxon>
        <taxon>Bacteroidota</taxon>
        <taxon>Flavobacteriia</taxon>
        <taxon>Flavobacteriales</taxon>
        <taxon>Flavobacteriaceae</taxon>
        <taxon>Aquimarina</taxon>
    </lineage>
</organism>